<feature type="transmembrane region" description="Helical" evidence="9">
    <location>
        <begin position="345"/>
        <end position="371"/>
    </location>
</feature>
<evidence type="ECO:0000256" key="4">
    <source>
        <dbReference type="ARBA" id="ARBA00022679"/>
    </source>
</evidence>
<dbReference type="Pfam" id="PF07730">
    <property type="entry name" value="HisKA_3"/>
    <property type="match status" value="1"/>
</dbReference>
<keyword evidence="13" id="KW-1185">Reference proteome</keyword>
<comment type="catalytic activity">
    <reaction evidence="1">
        <text>ATP + protein L-histidine = ADP + protein N-phospho-L-histidine.</text>
        <dbReference type="EC" id="2.7.13.3"/>
    </reaction>
</comment>
<dbReference type="SUPFAM" id="SSF55874">
    <property type="entry name" value="ATPase domain of HSP90 chaperone/DNA topoisomerase II/histidine kinase"/>
    <property type="match status" value="1"/>
</dbReference>
<evidence type="ECO:0000256" key="2">
    <source>
        <dbReference type="ARBA" id="ARBA00012438"/>
    </source>
</evidence>
<dbReference type="GO" id="GO:0046983">
    <property type="term" value="F:protein dimerization activity"/>
    <property type="evidence" value="ECO:0007669"/>
    <property type="project" value="InterPro"/>
</dbReference>
<dbReference type="EMBL" id="BMPI01000026">
    <property type="protein sequence ID" value="GGM44420.1"/>
    <property type="molecule type" value="Genomic_DNA"/>
</dbReference>
<dbReference type="InterPro" id="IPR036890">
    <property type="entry name" value="HATPase_C_sf"/>
</dbReference>
<evidence type="ECO:0000256" key="9">
    <source>
        <dbReference type="SAM" id="Phobius"/>
    </source>
</evidence>
<name>A0A917TYD5_9ACTN</name>
<dbReference type="Gene3D" id="1.20.5.1930">
    <property type="match status" value="1"/>
</dbReference>
<evidence type="ECO:0000256" key="7">
    <source>
        <dbReference type="ARBA" id="ARBA00022840"/>
    </source>
</evidence>
<evidence type="ECO:0000313" key="13">
    <source>
        <dbReference type="Proteomes" id="UP000642070"/>
    </source>
</evidence>
<sequence length="654" mass="71207">MTYPRSLLRAAVLAGMTVVVLVQFAAQLVLMVPGVLLGMVFLLPPPIHAGRVLVSRWRRMFANWTGRTVPVPYEPPPPPPEPDEEGLYRHESTLYKSPRFPAFFHRLDWLMKDPATKRDLSWAFWFPVLGLLPLALAAGPLLLALWTWVWGPPWGLPGEPSSGAWWATAWTALWERPAWLAALSVPGLVALPWTVGAVARWSAWLLAPGVRRPPSAKRVEQTLLAWVRCAMLVACAAAEVVLLAVSLACFGLGFGLGLVFLIPVANSHFRWLANMRRQFAEWGGVRIPRPYTPQLRPELRPDGLYRVKNNLYKTETMATFNANWQWTWNDIASWRDLVWLAADPVVTVALVGAPVAAVVYGGWGLVFPWVWTELFDADWSAWYGAVAGHRTLGLLVGLALVAAGLAVPRPLLVAHAWWTALLLRPTKAAAAEAALRERVERLTQTRTDALDAQAAEVRRIERDLHDGAQARLIAVGLTLGAIERLMDTDPAAARKLVAQARETSATALTELRDLVRGIHPPVLSERGLGDAVRALALDTAAEVNVAGELPGRPPAPVESAAYFAVSELLANATRHGGAERIGIDLRHRDGVLRITVTDDGDGGANPSRGTGLRGIERRLGTFDGTLTIHSPPGGPTVATLELPCALSSPKTSTS</sequence>
<keyword evidence="9" id="KW-0472">Membrane</keyword>
<dbReference type="Pfam" id="PF02518">
    <property type="entry name" value="HATPase_c"/>
    <property type="match status" value="1"/>
</dbReference>
<gene>
    <name evidence="12" type="ORF">GCM10007977_052540</name>
</gene>
<keyword evidence="7" id="KW-0067">ATP-binding</keyword>
<dbReference type="CDD" id="cd16917">
    <property type="entry name" value="HATPase_UhpB-NarQ-NarX-like"/>
    <property type="match status" value="1"/>
</dbReference>
<dbReference type="InterPro" id="IPR050482">
    <property type="entry name" value="Sensor_HK_TwoCompSys"/>
</dbReference>
<evidence type="ECO:0000256" key="6">
    <source>
        <dbReference type="ARBA" id="ARBA00022777"/>
    </source>
</evidence>
<feature type="transmembrane region" description="Helical" evidence="9">
    <location>
        <begin position="178"/>
        <end position="202"/>
    </location>
</feature>
<dbReference type="Proteomes" id="UP000642070">
    <property type="component" value="Unassembled WGS sequence"/>
</dbReference>
<keyword evidence="8" id="KW-0902">Two-component regulatory system</keyword>
<feature type="domain" description="Histidine kinase/HSP90-like ATPase" evidence="10">
    <location>
        <begin position="560"/>
        <end position="644"/>
    </location>
</feature>
<comment type="caution">
    <text evidence="12">The sequence shown here is derived from an EMBL/GenBank/DDBJ whole genome shotgun (WGS) entry which is preliminary data.</text>
</comment>
<feature type="domain" description="Signal transduction histidine kinase subgroup 3 dimerisation and phosphoacceptor" evidence="11">
    <location>
        <begin position="458"/>
        <end position="523"/>
    </location>
</feature>
<dbReference type="EC" id="2.7.13.3" evidence="2"/>
<evidence type="ECO:0000256" key="1">
    <source>
        <dbReference type="ARBA" id="ARBA00000085"/>
    </source>
</evidence>
<dbReference type="GO" id="GO:0000155">
    <property type="term" value="F:phosphorelay sensor kinase activity"/>
    <property type="evidence" value="ECO:0007669"/>
    <property type="project" value="InterPro"/>
</dbReference>
<keyword evidence="6 12" id="KW-0418">Kinase</keyword>
<dbReference type="InterPro" id="IPR003594">
    <property type="entry name" value="HATPase_dom"/>
</dbReference>
<evidence type="ECO:0000259" key="10">
    <source>
        <dbReference type="Pfam" id="PF02518"/>
    </source>
</evidence>
<protein>
    <recommendedName>
        <fullName evidence="2">histidine kinase</fullName>
        <ecNumber evidence="2">2.7.13.3</ecNumber>
    </recommendedName>
</protein>
<keyword evidence="3" id="KW-0597">Phosphoprotein</keyword>
<feature type="transmembrane region" description="Helical" evidence="9">
    <location>
        <begin position="223"/>
        <end position="244"/>
    </location>
</feature>
<accession>A0A917TYD5</accession>
<dbReference type="PANTHER" id="PTHR24421">
    <property type="entry name" value="NITRATE/NITRITE SENSOR PROTEIN NARX-RELATED"/>
    <property type="match status" value="1"/>
</dbReference>
<feature type="transmembrane region" description="Helical" evidence="9">
    <location>
        <begin position="250"/>
        <end position="269"/>
    </location>
</feature>
<organism evidence="12 13">
    <name type="scientific">Dactylosporangium sucinum</name>
    <dbReference type="NCBI Taxonomy" id="1424081"/>
    <lineage>
        <taxon>Bacteria</taxon>
        <taxon>Bacillati</taxon>
        <taxon>Actinomycetota</taxon>
        <taxon>Actinomycetes</taxon>
        <taxon>Micromonosporales</taxon>
        <taxon>Micromonosporaceae</taxon>
        <taxon>Dactylosporangium</taxon>
    </lineage>
</organism>
<feature type="transmembrane region" description="Helical" evidence="9">
    <location>
        <begin position="7"/>
        <end position="26"/>
    </location>
</feature>
<evidence type="ECO:0000256" key="3">
    <source>
        <dbReference type="ARBA" id="ARBA00022553"/>
    </source>
</evidence>
<dbReference type="PANTHER" id="PTHR24421:SF10">
    <property type="entry name" value="NITRATE_NITRITE SENSOR PROTEIN NARQ"/>
    <property type="match status" value="1"/>
</dbReference>
<dbReference type="Gene3D" id="3.30.565.10">
    <property type="entry name" value="Histidine kinase-like ATPase, C-terminal domain"/>
    <property type="match status" value="1"/>
</dbReference>
<keyword evidence="4" id="KW-0808">Transferase</keyword>
<proteinExistence type="predicted"/>
<evidence type="ECO:0000259" key="11">
    <source>
        <dbReference type="Pfam" id="PF07730"/>
    </source>
</evidence>
<keyword evidence="5" id="KW-0547">Nucleotide-binding</keyword>
<evidence type="ECO:0000313" key="12">
    <source>
        <dbReference type="EMBL" id="GGM44420.1"/>
    </source>
</evidence>
<reference evidence="12" key="1">
    <citation type="journal article" date="2014" name="Int. J. Syst. Evol. Microbiol.">
        <title>Complete genome sequence of Corynebacterium casei LMG S-19264T (=DSM 44701T), isolated from a smear-ripened cheese.</title>
        <authorList>
            <consortium name="US DOE Joint Genome Institute (JGI-PGF)"/>
            <person name="Walter F."/>
            <person name="Albersmeier A."/>
            <person name="Kalinowski J."/>
            <person name="Ruckert C."/>
        </authorList>
    </citation>
    <scope>NUCLEOTIDE SEQUENCE</scope>
    <source>
        <strain evidence="12">JCM 19831</strain>
    </source>
</reference>
<evidence type="ECO:0000256" key="8">
    <source>
        <dbReference type="ARBA" id="ARBA00023012"/>
    </source>
</evidence>
<dbReference type="RefSeq" id="WP_190252590.1">
    <property type="nucleotide sequence ID" value="NZ_BMPI01000026.1"/>
</dbReference>
<feature type="transmembrane region" description="Helical" evidence="9">
    <location>
        <begin position="391"/>
        <end position="418"/>
    </location>
</feature>
<keyword evidence="9" id="KW-1133">Transmembrane helix</keyword>
<dbReference type="AlphaFoldDB" id="A0A917TYD5"/>
<dbReference type="InterPro" id="IPR011712">
    <property type="entry name" value="Sig_transdc_His_kin_sub3_dim/P"/>
</dbReference>
<feature type="transmembrane region" description="Helical" evidence="9">
    <location>
        <begin position="32"/>
        <end position="54"/>
    </location>
</feature>
<feature type="transmembrane region" description="Helical" evidence="9">
    <location>
        <begin position="122"/>
        <end position="149"/>
    </location>
</feature>
<evidence type="ECO:0000256" key="5">
    <source>
        <dbReference type="ARBA" id="ARBA00022741"/>
    </source>
</evidence>
<dbReference type="GO" id="GO:0005524">
    <property type="term" value="F:ATP binding"/>
    <property type="evidence" value="ECO:0007669"/>
    <property type="project" value="UniProtKB-KW"/>
</dbReference>
<reference evidence="12" key="2">
    <citation type="submission" date="2020-09" db="EMBL/GenBank/DDBJ databases">
        <authorList>
            <person name="Sun Q."/>
            <person name="Ohkuma M."/>
        </authorList>
    </citation>
    <scope>NUCLEOTIDE SEQUENCE</scope>
    <source>
        <strain evidence="12">JCM 19831</strain>
    </source>
</reference>
<keyword evidence="9" id="KW-0812">Transmembrane</keyword>
<dbReference type="GO" id="GO:0016020">
    <property type="term" value="C:membrane"/>
    <property type="evidence" value="ECO:0007669"/>
    <property type="project" value="InterPro"/>
</dbReference>